<dbReference type="GO" id="GO:0060294">
    <property type="term" value="P:cilium movement involved in cell motility"/>
    <property type="evidence" value="ECO:0007669"/>
    <property type="project" value="UniProtKB-UniRule"/>
</dbReference>
<comment type="caution">
    <text evidence="12">The sequence shown here is derived from an EMBL/GenBank/DDBJ whole genome shotgun (WGS) entry which is preliminary data.</text>
</comment>
<evidence type="ECO:0000256" key="7">
    <source>
        <dbReference type="ARBA" id="ARBA00023212"/>
    </source>
</evidence>
<keyword evidence="6 10" id="KW-0969">Cilium</keyword>
<keyword evidence="7" id="KW-0206">Cytoskeleton</keyword>
<keyword evidence="8 10" id="KW-0966">Cell projection</keyword>
<keyword evidence="3" id="KW-0963">Cytoplasm</keyword>
<evidence type="ECO:0000256" key="4">
    <source>
        <dbReference type="ARBA" id="ARBA00022846"/>
    </source>
</evidence>
<organism evidence="12 13">
    <name type="scientific">Geodia barretti</name>
    <name type="common">Barrett's horny sponge</name>
    <dbReference type="NCBI Taxonomy" id="519541"/>
    <lineage>
        <taxon>Eukaryota</taxon>
        <taxon>Metazoa</taxon>
        <taxon>Porifera</taxon>
        <taxon>Demospongiae</taxon>
        <taxon>Heteroscleromorpha</taxon>
        <taxon>Tetractinellida</taxon>
        <taxon>Astrophorina</taxon>
        <taxon>Geodiidae</taxon>
        <taxon>Geodia</taxon>
    </lineage>
</organism>
<evidence type="ECO:0000256" key="11">
    <source>
        <dbReference type="SAM" id="Coils"/>
    </source>
</evidence>
<evidence type="ECO:0000256" key="8">
    <source>
        <dbReference type="ARBA" id="ARBA00023273"/>
    </source>
</evidence>
<keyword evidence="13" id="KW-1185">Reference proteome</keyword>
<evidence type="ECO:0000256" key="10">
    <source>
        <dbReference type="RuleBase" id="RU367040"/>
    </source>
</evidence>
<evidence type="ECO:0000256" key="5">
    <source>
        <dbReference type="ARBA" id="ARBA00023054"/>
    </source>
</evidence>
<evidence type="ECO:0000256" key="3">
    <source>
        <dbReference type="ARBA" id="ARBA00022490"/>
    </source>
</evidence>
<evidence type="ECO:0000256" key="9">
    <source>
        <dbReference type="ARBA" id="ARBA00045224"/>
    </source>
</evidence>
<protein>
    <recommendedName>
        <fullName evidence="10">Tektin</fullName>
    </recommendedName>
</protein>
<proteinExistence type="inferred from homology"/>
<dbReference type="GO" id="GO:0005930">
    <property type="term" value="C:axoneme"/>
    <property type="evidence" value="ECO:0007669"/>
    <property type="project" value="UniProtKB-SubCell"/>
</dbReference>
<comment type="subcellular location">
    <subcellularLocation>
        <location evidence="10">Cytoplasm</location>
        <location evidence="10">Cytoskeleton</location>
        <location evidence="10">Cilium axoneme</location>
    </subcellularLocation>
    <subcellularLocation>
        <location evidence="1">Cytoplasm</location>
        <location evidence="1">Cytoskeleton</location>
        <location evidence="1">Flagellum axoneme</location>
    </subcellularLocation>
</comment>
<dbReference type="AlphaFoldDB" id="A0AA35XDP2"/>
<evidence type="ECO:0000256" key="1">
    <source>
        <dbReference type="ARBA" id="ARBA00004611"/>
    </source>
</evidence>
<dbReference type="InterPro" id="IPR048256">
    <property type="entry name" value="Tektin-like"/>
</dbReference>
<comment type="similarity">
    <text evidence="2 10">Belongs to the tektin family.</text>
</comment>
<keyword evidence="5 11" id="KW-0175">Coiled coil</keyword>
<dbReference type="GO" id="GO:0060271">
    <property type="term" value="P:cilium assembly"/>
    <property type="evidence" value="ECO:0007669"/>
    <property type="project" value="UniProtKB-UniRule"/>
</dbReference>
<evidence type="ECO:0000256" key="2">
    <source>
        <dbReference type="ARBA" id="ARBA00007209"/>
    </source>
</evidence>
<dbReference type="PRINTS" id="PR00511">
    <property type="entry name" value="TEKTIN"/>
</dbReference>
<dbReference type="GO" id="GO:0015630">
    <property type="term" value="C:microtubule cytoskeleton"/>
    <property type="evidence" value="ECO:0007669"/>
    <property type="project" value="UniProtKB-UniRule"/>
</dbReference>
<reference evidence="12" key="1">
    <citation type="submission" date="2023-03" db="EMBL/GenBank/DDBJ databases">
        <authorList>
            <person name="Steffen K."/>
            <person name="Cardenas P."/>
        </authorList>
    </citation>
    <scope>NUCLEOTIDE SEQUENCE</scope>
</reference>
<dbReference type="Proteomes" id="UP001174909">
    <property type="component" value="Unassembled WGS sequence"/>
</dbReference>
<dbReference type="Pfam" id="PF03148">
    <property type="entry name" value="Tektin"/>
    <property type="match status" value="1"/>
</dbReference>
<dbReference type="PANTHER" id="PTHR19960">
    <property type="entry name" value="TEKTIN"/>
    <property type="match status" value="1"/>
</dbReference>
<comment type="function">
    <text evidence="9">Microtubule inner protein (MIP) part of the dynein-decorated doublet microtubules (DMTs) in cilia and flagellar axoneme. Forms filamentous polymers in the walls of ciliary and flagellar microtubules.</text>
</comment>
<dbReference type="PANTHER" id="PTHR19960:SF25">
    <property type="entry name" value="TEKTIN-1"/>
    <property type="match status" value="1"/>
</dbReference>
<evidence type="ECO:0000256" key="6">
    <source>
        <dbReference type="ARBA" id="ARBA00023069"/>
    </source>
</evidence>
<feature type="coiled-coil region" evidence="11">
    <location>
        <begin position="133"/>
        <end position="171"/>
    </location>
</feature>
<dbReference type="GO" id="GO:0005634">
    <property type="term" value="C:nucleus"/>
    <property type="evidence" value="ECO:0007669"/>
    <property type="project" value="TreeGrafter"/>
</dbReference>
<accession>A0AA35XDP2</accession>
<evidence type="ECO:0000313" key="12">
    <source>
        <dbReference type="EMBL" id="CAI8047650.1"/>
    </source>
</evidence>
<dbReference type="InterPro" id="IPR000435">
    <property type="entry name" value="Tektins"/>
</dbReference>
<gene>
    <name evidence="12" type="ORF">GBAR_LOCUS26356</name>
</gene>
<keyword evidence="4 10" id="KW-0282">Flagellum</keyword>
<sequence length="274" mass="30424">MLWSPVLTTHFPHSINNCTLTSMIVPPHAHRVLRSYKFKLEKDLRDKLGAQDIDTTCAGLTNDRRDLTYSPEAVKIQSNSVTPEHWASLTDTNIAKAEEQCKASATLCGVIDSILNQCSQDVETQRGKVDLSLEKRAQEIADAKKTLEQHLAKILGEIDAMERNIQELKKTAAAKEGPMKLAHTRLELRSHRPNTELVRDPVQYGLVDEVGGIAGSFGELRDRLSDSEDALRGLIRCQLTLEEDIAVKINSLDIEGQCTDLRKQLTAVSATDTN</sequence>
<evidence type="ECO:0000313" key="13">
    <source>
        <dbReference type="Proteomes" id="UP001174909"/>
    </source>
</evidence>
<dbReference type="EMBL" id="CASHTH010003670">
    <property type="protein sequence ID" value="CAI8047650.1"/>
    <property type="molecule type" value="Genomic_DNA"/>
</dbReference>
<name>A0AA35XDP2_GEOBA</name>